<dbReference type="SUPFAM" id="SSF53748">
    <property type="entry name" value="Phosphoglycerate kinase"/>
    <property type="match status" value="1"/>
</dbReference>
<keyword evidence="5" id="KW-0067">ATP-binding</keyword>
<evidence type="ECO:0000256" key="5">
    <source>
        <dbReference type="ARBA" id="ARBA00022840"/>
    </source>
</evidence>
<reference evidence="6 7" key="1">
    <citation type="journal article" date="2016" name="Nat. Commun.">
        <title>Thousands of microbial genomes shed light on interconnected biogeochemical processes in an aquifer system.</title>
        <authorList>
            <person name="Anantharaman K."/>
            <person name="Brown C.T."/>
            <person name="Hug L.A."/>
            <person name="Sharon I."/>
            <person name="Castelle C.J."/>
            <person name="Probst A.J."/>
            <person name="Thomas B.C."/>
            <person name="Singh A."/>
            <person name="Wilkins M.J."/>
            <person name="Karaoz U."/>
            <person name="Brodie E.L."/>
            <person name="Williams K.H."/>
            <person name="Hubbard S.S."/>
            <person name="Banfield J.F."/>
        </authorList>
    </citation>
    <scope>NUCLEOTIDE SEQUENCE [LARGE SCALE GENOMIC DNA]</scope>
</reference>
<proteinExistence type="predicted"/>
<evidence type="ECO:0000256" key="2">
    <source>
        <dbReference type="ARBA" id="ARBA00022679"/>
    </source>
</evidence>
<dbReference type="GO" id="GO:0004618">
    <property type="term" value="F:phosphoglycerate kinase activity"/>
    <property type="evidence" value="ECO:0007669"/>
    <property type="project" value="UniProtKB-EC"/>
</dbReference>
<feature type="non-terminal residue" evidence="6">
    <location>
        <position position="1"/>
    </location>
</feature>
<evidence type="ECO:0000256" key="4">
    <source>
        <dbReference type="ARBA" id="ARBA00022777"/>
    </source>
</evidence>
<dbReference type="STRING" id="1802410.A3H75_02860"/>
<accession>A0A1F7VEJ6</accession>
<organism evidence="6 7">
    <name type="scientific">Candidatus Uhrbacteria bacterium RIFCSPLOWO2_02_FULL_51_9</name>
    <dbReference type="NCBI Taxonomy" id="1802410"/>
    <lineage>
        <taxon>Bacteria</taxon>
        <taxon>Candidatus Uhriibacteriota</taxon>
    </lineage>
</organism>
<dbReference type="InterPro" id="IPR015824">
    <property type="entry name" value="Phosphoglycerate_kinase_N"/>
</dbReference>
<dbReference type="AlphaFoldDB" id="A0A1F7VEJ6"/>
<protein>
    <recommendedName>
        <fullName evidence="1">phosphoglycerate kinase</fullName>
        <ecNumber evidence="1">2.7.2.3</ecNumber>
    </recommendedName>
</protein>
<name>A0A1F7VEJ6_9BACT</name>
<evidence type="ECO:0000256" key="3">
    <source>
        <dbReference type="ARBA" id="ARBA00022741"/>
    </source>
</evidence>
<evidence type="ECO:0000256" key="1">
    <source>
        <dbReference type="ARBA" id="ARBA00013061"/>
    </source>
</evidence>
<keyword evidence="4 6" id="KW-0418">Kinase</keyword>
<dbReference type="Proteomes" id="UP000176678">
    <property type="component" value="Unassembled WGS sequence"/>
</dbReference>
<dbReference type="GO" id="GO:0005524">
    <property type="term" value="F:ATP binding"/>
    <property type="evidence" value="ECO:0007669"/>
    <property type="project" value="UniProtKB-KW"/>
</dbReference>
<keyword evidence="3" id="KW-0547">Nucleotide-binding</keyword>
<keyword evidence="2" id="KW-0808">Transferase</keyword>
<gene>
    <name evidence="6" type="ORF">A3H75_02860</name>
</gene>
<comment type="caution">
    <text evidence="6">The sequence shown here is derived from an EMBL/GenBank/DDBJ whole genome shotgun (WGS) entry which is preliminary data.</text>
</comment>
<dbReference type="InterPro" id="IPR036043">
    <property type="entry name" value="Phosphoglycerate_kinase_sf"/>
</dbReference>
<dbReference type="GO" id="GO:0006096">
    <property type="term" value="P:glycolytic process"/>
    <property type="evidence" value="ECO:0007669"/>
    <property type="project" value="InterPro"/>
</dbReference>
<sequence length="39" mass="3949">EDVGVRDKLSHVSTGGGAMLSFLAGAPMPGIEALLSARH</sequence>
<evidence type="ECO:0000313" key="6">
    <source>
        <dbReference type="EMBL" id="OGL88960.1"/>
    </source>
</evidence>
<dbReference type="EC" id="2.7.2.3" evidence="1"/>
<evidence type="ECO:0000313" key="7">
    <source>
        <dbReference type="Proteomes" id="UP000176678"/>
    </source>
</evidence>
<dbReference type="Gene3D" id="3.40.50.1260">
    <property type="entry name" value="Phosphoglycerate kinase, N-terminal domain"/>
    <property type="match status" value="1"/>
</dbReference>
<dbReference type="EMBL" id="MGES01000020">
    <property type="protein sequence ID" value="OGL88960.1"/>
    <property type="molecule type" value="Genomic_DNA"/>
</dbReference>